<keyword evidence="6" id="KW-1185">Reference proteome</keyword>
<keyword evidence="3" id="KW-0804">Transcription</keyword>
<reference evidence="5 6" key="1">
    <citation type="submission" date="2017-10" db="EMBL/GenBank/DDBJ databases">
        <title>The draft genome sequence of Lewinella nigricans NBRC 102662.</title>
        <authorList>
            <person name="Wang K."/>
        </authorList>
    </citation>
    <scope>NUCLEOTIDE SEQUENCE [LARGE SCALE GENOMIC DNA]</scope>
    <source>
        <strain evidence="5 6">NBRC 102662</strain>
    </source>
</reference>
<dbReference type="AlphaFoldDB" id="A0A2D0N6Y8"/>
<dbReference type="Gene3D" id="3.40.50.2300">
    <property type="match status" value="2"/>
</dbReference>
<sequence>MKDRIRIKDIAVKAGVSTGTVDRVIHNRGNVSPETRKKVQEVMEELGYEPNLMASTLAYNRQFHVAVLLPDYRLDPYWEQPRRGIEKAQQATRHYGLVVDRYYFDPMKVDGFTEAAASIWEDEPTPNAVLFAPLFLKEAQSLLEECRNRGVPNVMINTNVENSDSLCYIGQDSLQSGVLAARLLNFGVNRGDTVLMLNLDKSITNAKHLIDKERGFRKYWDETKDRDIQIVKRDFEAFNEPGKLALFLEDLLRQYPRLSGIFVSNSRAYKVVESLPESALGQIKIVGYDLIDANVRYLRENKIDFIINQNPVKQGYLGLMNIANHLILKKEVAPLQYLPLDIVVQENLDYYVEKELIFEIVI</sequence>
<dbReference type="InterPro" id="IPR010982">
    <property type="entry name" value="Lambda_DNA-bd_dom_sf"/>
</dbReference>
<dbReference type="GO" id="GO:0003700">
    <property type="term" value="F:DNA-binding transcription factor activity"/>
    <property type="evidence" value="ECO:0007669"/>
    <property type="project" value="TreeGrafter"/>
</dbReference>
<evidence type="ECO:0000259" key="4">
    <source>
        <dbReference type="PROSITE" id="PS50932"/>
    </source>
</evidence>
<keyword evidence="2" id="KW-0238">DNA-binding</keyword>
<dbReference type="PROSITE" id="PS00356">
    <property type="entry name" value="HTH_LACI_1"/>
    <property type="match status" value="1"/>
</dbReference>
<dbReference type="SMART" id="SM00354">
    <property type="entry name" value="HTH_LACI"/>
    <property type="match status" value="1"/>
</dbReference>
<dbReference type="PANTHER" id="PTHR30146:SF144">
    <property type="entry name" value="LACI-FAMILY TRANSCRIPTION REGULATOR"/>
    <property type="match status" value="1"/>
</dbReference>
<dbReference type="Pfam" id="PF00356">
    <property type="entry name" value="LacI"/>
    <property type="match status" value="1"/>
</dbReference>
<organism evidence="5 6">
    <name type="scientific">Flavilitoribacter nigricans (strain ATCC 23147 / DSM 23189 / NBRC 102662 / NCIMB 1420 / SS-2)</name>
    <name type="common">Lewinella nigricans</name>
    <dbReference type="NCBI Taxonomy" id="1122177"/>
    <lineage>
        <taxon>Bacteria</taxon>
        <taxon>Pseudomonadati</taxon>
        <taxon>Bacteroidota</taxon>
        <taxon>Saprospiria</taxon>
        <taxon>Saprospirales</taxon>
        <taxon>Lewinellaceae</taxon>
        <taxon>Flavilitoribacter</taxon>
    </lineage>
</organism>
<dbReference type="Gene3D" id="1.10.260.40">
    <property type="entry name" value="lambda repressor-like DNA-binding domains"/>
    <property type="match status" value="1"/>
</dbReference>
<proteinExistence type="predicted"/>
<dbReference type="Proteomes" id="UP000223913">
    <property type="component" value="Unassembled WGS sequence"/>
</dbReference>
<evidence type="ECO:0000313" key="5">
    <source>
        <dbReference type="EMBL" id="PHN04264.1"/>
    </source>
</evidence>
<evidence type="ECO:0000256" key="3">
    <source>
        <dbReference type="ARBA" id="ARBA00023163"/>
    </source>
</evidence>
<feature type="domain" description="HTH lacI-type" evidence="4">
    <location>
        <begin position="5"/>
        <end position="59"/>
    </location>
</feature>
<dbReference type="InterPro" id="IPR000843">
    <property type="entry name" value="HTH_LacI"/>
</dbReference>
<dbReference type="GO" id="GO:0000976">
    <property type="term" value="F:transcription cis-regulatory region binding"/>
    <property type="evidence" value="ECO:0007669"/>
    <property type="project" value="TreeGrafter"/>
</dbReference>
<name>A0A2D0N6Y8_FLAN2</name>
<evidence type="ECO:0000313" key="6">
    <source>
        <dbReference type="Proteomes" id="UP000223913"/>
    </source>
</evidence>
<protein>
    <submittedName>
        <fullName evidence="5">LacI family transcriptional regulator</fullName>
    </submittedName>
</protein>
<keyword evidence="1" id="KW-0805">Transcription regulation</keyword>
<dbReference type="InterPro" id="IPR028082">
    <property type="entry name" value="Peripla_BP_I"/>
</dbReference>
<evidence type="ECO:0000256" key="2">
    <source>
        <dbReference type="ARBA" id="ARBA00023125"/>
    </source>
</evidence>
<gene>
    <name evidence="5" type="ORF">CRP01_22135</name>
</gene>
<dbReference type="SUPFAM" id="SSF53822">
    <property type="entry name" value="Periplasmic binding protein-like I"/>
    <property type="match status" value="1"/>
</dbReference>
<dbReference type="CDD" id="cd01392">
    <property type="entry name" value="HTH_LacI"/>
    <property type="match status" value="1"/>
</dbReference>
<dbReference type="PROSITE" id="PS50932">
    <property type="entry name" value="HTH_LACI_2"/>
    <property type="match status" value="1"/>
</dbReference>
<evidence type="ECO:0000256" key="1">
    <source>
        <dbReference type="ARBA" id="ARBA00023015"/>
    </source>
</evidence>
<dbReference type="InterPro" id="IPR025997">
    <property type="entry name" value="SBP_2_dom"/>
</dbReference>
<dbReference type="CDD" id="cd06307">
    <property type="entry name" value="PBP1_sugar_binding"/>
    <property type="match status" value="1"/>
</dbReference>
<dbReference type="OrthoDB" id="628703at2"/>
<dbReference type="RefSeq" id="WP_099152290.1">
    <property type="nucleotide sequence ID" value="NZ_PDUD01000026.1"/>
</dbReference>
<comment type="caution">
    <text evidence="5">The sequence shown here is derived from an EMBL/GenBank/DDBJ whole genome shotgun (WGS) entry which is preliminary data.</text>
</comment>
<accession>A0A2D0N6Y8</accession>
<dbReference type="EMBL" id="PDUD01000026">
    <property type="protein sequence ID" value="PHN04264.1"/>
    <property type="molecule type" value="Genomic_DNA"/>
</dbReference>
<dbReference type="PANTHER" id="PTHR30146">
    <property type="entry name" value="LACI-RELATED TRANSCRIPTIONAL REPRESSOR"/>
    <property type="match status" value="1"/>
</dbReference>
<dbReference type="Pfam" id="PF13407">
    <property type="entry name" value="Peripla_BP_4"/>
    <property type="match status" value="1"/>
</dbReference>
<dbReference type="SUPFAM" id="SSF47413">
    <property type="entry name" value="lambda repressor-like DNA-binding domains"/>
    <property type="match status" value="1"/>
</dbReference>